<proteinExistence type="predicted"/>
<dbReference type="Pfam" id="PF00583">
    <property type="entry name" value="Acetyltransf_1"/>
    <property type="match status" value="1"/>
</dbReference>
<dbReference type="EC" id="2.3.1.-" evidence="4"/>
<comment type="caution">
    <text evidence="4">The sequence shown here is derived from an EMBL/GenBank/DDBJ whole genome shotgun (WGS) entry which is preliminary data.</text>
</comment>
<dbReference type="PANTHER" id="PTHR43420:SF12">
    <property type="entry name" value="N-ACETYLTRANSFERASE DOMAIN-CONTAINING PROTEIN"/>
    <property type="match status" value="1"/>
</dbReference>
<keyword evidence="5" id="KW-1185">Reference proteome</keyword>
<dbReference type="Proteomes" id="UP000190890">
    <property type="component" value="Unassembled WGS sequence"/>
</dbReference>
<dbReference type="RefSeq" id="WP_077849070.1">
    <property type="nucleotide sequence ID" value="NZ_LZZM01000203.1"/>
</dbReference>
<dbReference type="OrthoDB" id="7163760at2"/>
<keyword evidence="2 4" id="KW-0012">Acyltransferase</keyword>
<feature type="domain" description="N-acetyltransferase" evidence="3">
    <location>
        <begin position="16"/>
        <end position="161"/>
    </location>
</feature>
<dbReference type="Gene3D" id="3.40.630.30">
    <property type="match status" value="2"/>
</dbReference>
<evidence type="ECO:0000259" key="3">
    <source>
        <dbReference type="PROSITE" id="PS51186"/>
    </source>
</evidence>
<protein>
    <submittedName>
        <fullName evidence="4">Putative N-acetyltransferase YycN</fullName>
        <ecNumber evidence="4">2.3.1.-</ecNumber>
    </submittedName>
</protein>
<evidence type="ECO:0000256" key="2">
    <source>
        <dbReference type="ARBA" id="ARBA00023315"/>
    </source>
</evidence>
<keyword evidence="1 4" id="KW-0808">Transferase</keyword>
<reference evidence="4 5" key="1">
    <citation type="submission" date="2016-05" db="EMBL/GenBank/DDBJ databases">
        <title>Microbial solvent formation.</title>
        <authorList>
            <person name="Poehlein A."/>
            <person name="Montoya Solano J.D."/>
            <person name="Flitsch S."/>
            <person name="Krabben P."/>
            <person name="Duerre P."/>
            <person name="Daniel R."/>
        </authorList>
    </citation>
    <scope>NUCLEOTIDE SEQUENCE [LARGE SCALE GENOMIC DNA]</scope>
    <source>
        <strain evidence="4 5">DSM 2619</strain>
    </source>
</reference>
<dbReference type="InterPro" id="IPR016181">
    <property type="entry name" value="Acyl_CoA_acyltransferase"/>
</dbReference>
<organism evidence="4 5">
    <name type="scientific">Clostridium puniceum</name>
    <dbReference type="NCBI Taxonomy" id="29367"/>
    <lineage>
        <taxon>Bacteria</taxon>
        <taxon>Bacillati</taxon>
        <taxon>Bacillota</taxon>
        <taxon>Clostridia</taxon>
        <taxon>Eubacteriales</taxon>
        <taxon>Clostridiaceae</taxon>
        <taxon>Clostridium</taxon>
    </lineage>
</organism>
<feature type="domain" description="N-acetyltransferase" evidence="3">
    <location>
        <begin position="163"/>
        <end position="298"/>
    </location>
</feature>
<dbReference type="AlphaFoldDB" id="A0A1S8T9M3"/>
<dbReference type="CDD" id="cd04301">
    <property type="entry name" value="NAT_SF"/>
    <property type="match status" value="2"/>
</dbReference>
<dbReference type="InterPro" id="IPR000182">
    <property type="entry name" value="GNAT_dom"/>
</dbReference>
<dbReference type="PROSITE" id="PS51186">
    <property type="entry name" value="GNAT"/>
    <property type="match status" value="2"/>
</dbReference>
<evidence type="ECO:0000313" key="4">
    <source>
        <dbReference type="EMBL" id="OOM74135.1"/>
    </source>
</evidence>
<dbReference type="STRING" id="29367.CLPUN_41090"/>
<dbReference type="SUPFAM" id="SSF55729">
    <property type="entry name" value="Acyl-CoA N-acyltransferases (Nat)"/>
    <property type="match status" value="2"/>
</dbReference>
<dbReference type="EMBL" id="LZZM01000203">
    <property type="protein sequence ID" value="OOM74135.1"/>
    <property type="molecule type" value="Genomic_DNA"/>
</dbReference>
<gene>
    <name evidence="4" type="primary">yycN</name>
    <name evidence="4" type="ORF">CLPUN_41090</name>
</gene>
<accession>A0A1S8T9M3</accession>
<sequence>MLQKAFNQSICLKEYITKKDYKEINFLQQICTNNDKVNLKLELDYKLNIFKNSEIGLNNINEFFYYIDETLVSYLGISSFGGNICEVNGMTHPNWRRKGIFKKLFEILVDEFNKRNINEILLLADGKSNSGGEFINNIGGKYDFSEYRMKRVSKVISERIDSIRLRKAENSDVKEIAKQNSIYFNDPEEASDASEIEILLNESAHVVELNGNIIGKINIEYGEDSAFICGFGILPDFRGRGYGKAALKEALYLINKKNIYTIELDVECKNSTALNLYKACGFEEKSIMNYYKYSTRNN</sequence>
<dbReference type="InterPro" id="IPR050680">
    <property type="entry name" value="YpeA/RimI_acetyltransf"/>
</dbReference>
<evidence type="ECO:0000256" key="1">
    <source>
        <dbReference type="ARBA" id="ARBA00022679"/>
    </source>
</evidence>
<dbReference type="GO" id="GO:0016747">
    <property type="term" value="F:acyltransferase activity, transferring groups other than amino-acyl groups"/>
    <property type="evidence" value="ECO:0007669"/>
    <property type="project" value="InterPro"/>
</dbReference>
<name>A0A1S8T9M3_9CLOT</name>
<evidence type="ECO:0000313" key="5">
    <source>
        <dbReference type="Proteomes" id="UP000190890"/>
    </source>
</evidence>
<dbReference type="PANTHER" id="PTHR43420">
    <property type="entry name" value="ACETYLTRANSFERASE"/>
    <property type="match status" value="1"/>
</dbReference>